<dbReference type="AlphaFoldDB" id="A0A0H5QY34"/>
<sequence>MSASACSKSAVLLRWINAFDLVIQLFCTISYTYAIRSFEFGVRSGAQYINDDVFIKRIETGFGSNAWSWLHIVPFMLLLTVIIHKTLWLLLSKNFNTVDALAFVFDSLCMISTYAWLLYWLNSSSLSQVAELIDNNAPSAINLLAFLHIWMVTLALMTISFTITVLADIQFMYKMRTSSNQSANLFISGKFQTLNVPLLAQDTKFSAV</sequence>
<feature type="transmembrane region" description="Helical" evidence="1">
    <location>
        <begin position="141"/>
        <end position="167"/>
    </location>
</feature>
<feature type="transmembrane region" description="Helical" evidence="1">
    <location>
        <begin position="66"/>
        <end position="88"/>
    </location>
</feature>
<keyword evidence="1" id="KW-0812">Transmembrane</keyword>
<evidence type="ECO:0000313" key="2">
    <source>
        <dbReference type="EMBL" id="CRZ00494.1"/>
    </source>
</evidence>
<reference evidence="2" key="1">
    <citation type="submission" date="2015-04" db="EMBL/GenBank/DDBJ databases">
        <title>The genome sequence of the plant pathogenic Rhizarian Plasmodiophora brassicae reveals insights in its biotrophic life cycle and the origin of chitin synthesis.</title>
        <authorList>
            <person name="Schwelm A."/>
            <person name="Fogelqvist J."/>
            <person name="Knaust A."/>
            <person name="Julke S."/>
            <person name="Lilja T."/>
            <person name="Dhandapani V."/>
            <person name="Bonilla-Rosso G."/>
            <person name="Karlsson M."/>
            <person name="Shevchenko A."/>
            <person name="Choi S.R."/>
            <person name="Kim H.G."/>
            <person name="Park J.Y."/>
            <person name="Lim Y.P."/>
            <person name="Ludwig-Muller J."/>
            <person name="Dixelius C."/>
        </authorList>
    </citation>
    <scope>NUCLEOTIDE SEQUENCE</scope>
    <source>
        <tissue evidence="2">Potato root galls</tissue>
    </source>
</reference>
<keyword evidence="1" id="KW-1133">Transmembrane helix</keyword>
<keyword evidence="1" id="KW-0472">Membrane</keyword>
<feature type="transmembrane region" description="Helical" evidence="1">
    <location>
        <begin position="100"/>
        <end position="121"/>
    </location>
</feature>
<evidence type="ECO:0000256" key="1">
    <source>
        <dbReference type="SAM" id="Phobius"/>
    </source>
</evidence>
<proteinExistence type="predicted"/>
<dbReference type="EMBL" id="HACM01000052">
    <property type="protein sequence ID" value="CRZ00494.1"/>
    <property type="molecule type" value="Transcribed_RNA"/>
</dbReference>
<name>A0A0H5QY34_9EUKA</name>
<accession>A0A0H5QY34</accession>
<feature type="transmembrane region" description="Helical" evidence="1">
    <location>
        <begin position="12"/>
        <end position="34"/>
    </location>
</feature>
<organism evidence="2">
    <name type="scientific">Spongospora subterranea</name>
    <dbReference type="NCBI Taxonomy" id="70186"/>
    <lineage>
        <taxon>Eukaryota</taxon>
        <taxon>Sar</taxon>
        <taxon>Rhizaria</taxon>
        <taxon>Endomyxa</taxon>
        <taxon>Phytomyxea</taxon>
        <taxon>Plasmodiophorida</taxon>
        <taxon>Plasmodiophoridae</taxon>
        <taxon>Spongospora</taxon>
    </lineage>
</organism>
<protein>
    <submittedName>
        <fullName evidence="2">Uncharacterized protein</fullName>
    </submittedName>
</protein>